<organism evidence="2 3">
    <name type="scientific">Miscanthus lutarioriparius</name>
    <dbReference type="NCBI Taxonomy" id="422564"/>
    <lineage>
        <taxon>Eukaryota</taxon>
        <taxon>Viridiplantae</taxon>
        <taxon>Streptophyta</taxon>
        <taxon>Embryophyta</taxon>
        <taxon>Tracheophyta</taxon>
        <taxon>Spermatophyta</taxon>
        <taxon>Magnoliopsida</taxon>
        <taxon>Liliopsida</taxon>
        <taxon>Poales</taxon>
        <taxon>Poaceae</taxon>
        <taxon>PACMAD clade</taxon>
        <taxon>Panicoideae</taxon>
        <taxon>Andropogonodae</taxon>
        <taxon>Andropogoneae</taxon>
        <taxon>Saccharinae</taxon>
        <taxon>Miscanthus</taxon>
    </lineage>
</organism>
<dbReference type="EMBL" id="CAJGYO010000009">
    <property type="protein sequence ID" value="CAD6253212.1"/>
    <property type="molecule type" value="Genomic_DNA"/>
</dbReference>
<evidence type="ECO:0000313" key="2">
    <source>
        <dbReference type="EMBL" id="CAD6253212.1"/>
    </source>
</evidence>
<dbReference type="Pfam" id="PF03478">
    <property type="entry name" value="Beta-prop_KIB1-4"/>
    <property type="match status" value="1"/>
</dbReference>
<protein>
    <recommendedName>
        <fullName evidence="1">KIB1-4 beta-propeller domain-containing protein</fullName>
    </recommendedName>
</protein>
<gene>
    <name evidence="2" type="ORF">NCGR_LOCUS36846</name>
</gene>
<dbReference type="InterPro" id="IPR005174">
    <property type="entry name" value="KIB1-4_b-propeller"/>
</dbReference>
<accession>A0A811Q7K5</accession>
<dbReference type="PANTHER" id="PTHR33110:SF111">
    <property type="entry name" value="DUF295 DOMAIN-CONTAINING PROTEIN"/>
    <property type="match status" value="1"/>
</dbReference>
<keyword evidence="3" id="KW-1185">Reference proteome</keyword>
<proteinExistence type="predicted"/>
<comment type="caution">
    <text evidence="2">The sequence shown here is derived from an EMBL/GenBank/DDBJ whole genome shotgun (WGS) entry which is preliminary data.</text>
</comment>
<evidence type="ECO:0000259" key="1">
    <source>
        <dbReference type="Pfam" id="PF03478"/>
    </source>
</evidence>
<dbReference type="OrthoDB" id="659878at2759"/>
<name>A0A811Q7K5_9POAL</name>
<sequence length="311" mass="35625">MALPSSWSDIPLELAGLVLRHLPSHVDRVRFAAVPTVARRRPGAYAGACGNWLAFSTEDGCFLRDPFSNATVTLPQVFRVRAPFRLSETRVSWIEIEEAPEKLTMYKPVFCSRQLIATFITFQYSTKVAVCQPGAASWWSVHVDHRFELSDDRAFHQGKLYILNNDDHCLFAMDISVHHRTGDPWICQVRRVISSVLIPRPAIRGICLNEHQKMLYLVEFESHGTLLMVHRKTYGEGRIGPRWLVAGTFIASGWEFEVFMADFQQSKWTKVTTIGDDQVLFLQRRCSRFIRVSPEEMPGDRIIFLCTQCAF</sequence>
<dbReference type="AlphaFoldDB" id="A0A811Q7K5"/>
<feature type="domain" description="KIB1-4 beta-propeller" evidence="1">
    <location>
        <begin position="34"/>
        <end position="304"/>
    </location>
</feature>
<dbReference type="Proteomes" id="UP000604825">
    <property type="component" value="Unassembled WGS sequence"/>
</dbReference>
<dbReference type="PANTHER" id="PTHR33110">
    <property type="entry name" value="F-BOX/KELCH-REPEAT PROTEIN-RELATED"/>
    <property type="match status" value="1"/>
</dbReference>
<evidence type="ECO:0000313" key="3">
    <source>
        <dbReference type="Proteomes" id="UP000604825"/>
    </source>
</evidence>
<reference evidence="2" key="1">
    <citation type="submission" date="2020-10" db="EMBL/GenBank/DDBJ databases">
        <authorList>
            <person name="Han B."/>
            <person name="Lu T."/>
            <person name="Zhao Q."/>
            <person name="Huang X."/>
            <person name="Zhao Y."/>
        </authorList>
    </citation>
    <scope>NUCLEOTIDE SEQUENCE</scope>
</reference>